<accession>A0A9X3EFB4</accession>
<sequence length="545" mass="59391">MHSLRAISIRNRLWVLMATTILCVIVIVLQGLSQTYSGIYNAKKEFVKELVEDTYSLVEHYYQMEQNGMPREEAQRLAKEAIKALRYDSGKGYFFVTSPDVKMVAHPLKPELEGKDLRNETDAKGKHHFVVMADITKANPEGGFVEYFWQHKDYKEPKEKVSYVRLFPQWGWIIGTGVHMMDVDAAYWVSGGKMLLTSAVVIALLFAIMTMISSSIRTPLQIVNKAMSNIARGEGDLTQRLPARGDDEITSIAHAFNSFVETIQKVVAETKSTSQLLSRLSGDISEVSATTRRMTEQQLQQTDLAATGSHEMSLTIQEVAGNAERAAAAARDADDNARKGLSTMHETQQRISSLATNIQQSCDVIRGLRAETESIGSVLDVIRGIAEQTNLLALNAAIEAARAGEQGRGFAVVADEVRTLASRTQESTEEINKMISRLQEQAAQAVVSMEQSARNSEATSSMSQQASDTIATISAAVSTISEMNMGIASAVEEQSAAANEINGNIVRIADASGTIADNAASAANASSSLADSTRKLGSLIERFRV</sequence>
<dbReference type="InterPro" id="IPR000727">
    <property type="entry name" value="T_SNARE_dom"/>
</dbReference>
<comment type="caution">
    <text evidence="14">The sequence shown here is derived from an EMBL/GenBank/DDBJ whole genome shotgun (WGS) entry which is preliminary data.</text>
</comment>
<dbReference type="Pfam" id="PF00015">
    <property type="entry name" value="MCPsignal"/>
    <property type="match status" value="1"/>
</dbReference>
<evidence type="ECO:0000256" key="9">
    <source>
        <dbReference type="PROSITE-ProRule" id="PRU00284"/>
    </source>
</evidence>
<evidence type="ECO:0000256" key="1">
    <source>
        <dbReference type="ARBA" id="ARBA00004429"/>
    </source>
</evidence>
<dbReference type="Pfam" id="PF08269">
    <property type="entry name" value="dCache_2"/>
    <property type="match status" value="1"/>
</dbReference>
<proteinExistence type="inferred from homology"/>
<dbReference type="InterPro" id="IPR033480">
    <property type="entry name" value="sCache_2"/>
</dbReference>
<dbReference type="Gene3D" id="1.10.287.950">
    <property type="entry name" value="Methyl-accepting chemotaxis protein"/>
    <property type="match status" value="1"/>
</dbReference>
<gene>
    <name evidence="14" type="ORF">OUO13_13585</name>
</gene>
<organism evidence="14 15">
    <name type="scientific">Parathalassolituus penaei</name>
    <dbReference type="NCBI Taxonomy" id="2997323"/>
    <lineage>
        <taxon>Bacteria</taxon>
        <taxon>Pseudomonadati</taxon>
        <taxon>Pseudomonadota</taxon>
        <taxon>Gammaproteobacteria</taxon>
        <taxon>Oceanospirillales</taxon>
        <taxon>Oceanospirillaceae</taxon>
        <taxon>Parathalassolituus</taxon>
    </lineage>
</organism>
<dbReference type="InterPro" id="IPR004089">
    <property type="entry name" value="MCPsignal_dom"/>
</dbReference>
<evidence type="ECO:0000256" key="5">
    <source>
        <dbReference type="ARBA" id="ARBA00022989"/>
    </source>
</evidence>
<dbReference type="CDD" id="cd11386">
    <property type="entry name" value="MCP_signal"/>
    <property type="match status" value="1"/>
</dbReference>
<dbReference type="Pfam" id="PF00672">
    <property type="entry name" value="HAMP"/>
    <property type="match status" value="1"/>
</dbReference>
<dbReference type="GO" id="GO:0006935">
    <property type="term" value="P:chemotaxis"/>
    <property type="evidence" value="ECO:0007669"/>
    <property type="project" value="InterPro"/>
</dbReference>
<comment type="similarity">
    <text evidence="8">Belongs to the methyl-accepting chemotaxis (MCP) protein family.</text>
</comment>
<keyword evidence="7 9" id="KW-0807">Transducer</keyword>
<evidence type="ECO:0000256" key="3">
    <source>
        <dbReference type="ARBA" id="ARBA00022519"/>
    </source>
</evidence>
<feature type="domain" description="T-SNARE coiled-coil homology" evidence="12">
    <location>
        <begin position="460"/>
        <end position="505"/>
    </location>
</feature>
<dbReference type="SMART" id="SM00304">
    <property type="entry name" value="HAMP"/>
    <property type="match status" value="1"/>
</dbReference>
<dbReference type="Proteomes" id="UP001150830">
    <property type="component" value="Unassembled WGS sequence"/>
</dbReference>
<dbReference type="SMART" id="SM00283">
    <property type="entry name" value="MA"/>
    <property type="match status" value="1"/>
</dbReference>
<keyword evidence="2" id="KW-1003">Cell membrane</keyword>
<evidence type="ECO:0000313" key="15">
    <source>
        <dbReference type="Proteomes" id="UP001150830"/>
    </source>
</evidence>
<dbReference type="SMART" id="SM01049">
    <property type="entry name" value="Cache_2"/>
    <property type="match status" value="1"/>
</dbReference>
<dbReference type="PRINTS" id="PR00260">
    <property type="entry name" value="CHEMTRNSDUCR"/>
</dbReference>
<evidence type="ECO:0000256" key="7">
    <source>
        <dbReference type="ARBA" id="ARBA00023224"/>
    </source>
</evidence>
<evidence type="ECO:0000256" key="6">
    <source>
        <dbReference type="ARBA" id="ARBA00023136"/>
    </source>
</evidence>
<dbReference type="RefSeq" id="WP_283174432.1">
    <property type="nucleotide sequence ID" value="NZ_JAPNOA010000039.1"/>
</dbReference>
<evidence type="ECO:0000256" key="2">
    <source>
        <dbReference type="ARBA" id="ARBA00022475"/>
    </source>
</evidence>
<dbReference type="PROSITE" id="PS50885">
    <property type="entry name" value="HAMP"/>
    <property type="match status" value="1"/>
</dbReference>
<feature type="transmembrane region" description="Helical" evidence="10">
    <location>
        <begin position="12"/>
        <end position="32"/>
    </location>
</feature>
<keyword evidence="15" id="KW-1185">Reference proteome</keyword>
<reference evidence="14" key="1">
    <citation type="submission" date="2022-11" db="EMBL/GenBank/DDBJ databases">
        <title>Parathalassolutuus dongxingensis gen. nov., sp. nov., a novel member of family Oceanospirillaceae isolated from a coastal shrimp pond in Guangxi, China.</title>
        <authorList>
            <person name="Chen H."/>
        </authorList>
    </citation>
    <scope>NUCLEOTIDE SEQUENCE</scope>
    <source>
        <strain evidence="14">G-43</strain>
    </source>
</reference>
<dbReference type="PROSITE" id="PS50192">
    <property type="entry name" value="T_SNARE"/>
    <property type="match status" value="1"/>
</dbReference>
<evidence type="ECO:0000259" key="12">
    <source>
        <dbReference type="PROSITE" id="PS50192"/>
    </source>
</evidence>
<dbReference type="GO" id="GO:0007165">
    <property type="term" value="P:signal transduction"/>
    <property type="evidence" value="ECO:0007669"/>
    <property type="project" value="UniProtKB-KW"/>
</dbReference>
<dbReference type="GO" id="GO:0004888">
    <property type="term" value="F:transmembrane signaling receptor activity"/>
    <property type="evidence" value="ECO:0007669"/>
    <property type="project" value="InterPro"/>
</dbReference>
<dbReference type="FunFam" id="1.10.287.950:FF:000001">
    <property type="entry name" value="Methyl-accepting chemotaxis sensory transducer"/>
    <property type="match status" value="1"/>
</dbReference>
<dbReference type="PROSITE" id="PS50111">
    <property type="entry name" value="CHEMOTAXIS_TRANSDUC_2"/>
    <property type="match status" value="1"/>
</dbReference>
<evidence type="ECO:0000259" key="13">
    <source>
        <dbReference type="PROSITE" id="PS50885"/>
    </source>
</evidence>
<dbReference type="GO" id="GO:0005886">
    <property type="term" value="C:plasma membrane"/>
    <property type="evidence" value="ECO:0007669"/>
    <property type="project" value="UniProtKB-SubCell"/>
</dbReference>
<name>A0A9X3EFB4_9GAMM</name>
<feature type="domain" description="HAMP" evidence="13">
    <location>
        <begin position="214"/>
        <end position="268"/>
    </location>
</feature>
<dbReference type="Gene3D" id="3.30.450.20">
    <property type="entry name" value="PAS domain"/>
    <property type="match status" value="1"/>
</dbReference>
<evidence type="ECO:0000256" key="10">
    <source>
        <dbReference type="SAM" id="Phobius"/>
    </source>
</evidence>
<dbReference type="AlphaFoldDB" id="A0A9X3EFB4"/>
<comment type="subcellular location">
    <subcellularLocation>
        <location evidence="1">Cell inner membrane</location>
        <topology evidence="1">Multi-pass membrane protein</topology>
    </subcellularLocation>
</comment>
<evidence type="ECO:0000256" key="4">
    <source>
        <dbReference type="ARBA" id="ARBA00022692"/>
    </source>
</evidence>
<evidence type="ECO:0000313" key="14">
    <source>
        <dbReference type="EMBL" id="MCY0966221.1"/>
    </source>
</evidence>
<dbReference type="InterPro" id="IPR004010">
    <property type="entry name" value="Double_Cache_2"/>
</dbReference>
<protein>
    <submittedName>
        <fullName evidence="14">Methyl-accepting chemotaxis protein</fullName>
    </submittedName>
</protein>
<evidence type="ECO:0000256" key="8">
    <source>
        <dbReference type="ARBA" id="ARBA00029447"/>
    </source>
</evidence>
<keyword evidence="6 10" id="KW-0472">Membrane</keyword>
<evidence type="ECO:0000259" key="11">
    <source>
        <dbReference type="PROSITE" id="PS50111"/>
    </source>
</evidence>
<dbReference type="PANTHER" id="PTHR32089">
    <property type="entry name" value="METHYL-ACCEPTING CHEMOTAXIS PROTEIN MCPB"/>
    <property type="match status" value="1"/>
</dbReference>
<dbReference type="InterPro" id="IPR004090">
    <property type="entry name" value="Chemotax_Me-accpt_rcpt"/>
</dbReference>
<feature type="domain" description="Methyl-accepting transducer" evidence="11">
    <location>
        <begin position="273"/>
        <end position="509"/>
    </location>
</feature>
<dbReference type="CDD" id="cd06225">
    <property type="entry name" value="HAMP"/>
    <property type="match status" value="1"/>
</dbReference>
<keyword evidence="3" id="KW-0997">Cell inner membrane</keyword>
<dbReference type="EMBL" id="JAPNOA010000039">
    <property type="protein sequence ID" value="MCY0966221.1"/>
    <property type="molecule type" value="Genomic_DNA"/>
</dbReference>
<feature type="transmembrane region" description="Helical" evidence="10">
    <location>
        <begin position="185"/>
        <end position="208"/>
    </location>
</feature>
<keyword evidence="4 10" id="KW-0812">Transmembrane</keyword>
<dbReference type="SUPFAM" id="SSF58104">
    <property type="entry name" value="Methyl-accepting chemotaxis protein (MCP) signaling domain"/>
    <property type="match status" value="1"/>
</dbReference>
<dbReference type="InterPro" id="IPR003660">
    <property type="entry name" value="HAMP_dom"/>
</dbReference>
<keyword evidence="5 10" id="KW-1133">Transmembrane helix</keyword>
<dbReference type="PANTHER" id="PTHR32089:SF119">
    <property type="entry name" value="METHYL-ACCEPTING CHEMOTAXIS PROTEIN CTPL"/>
    <property type="match status" value="1"/>
</dbReference>